<evidence type="ECO:0000313" key="2">
    <source>
        <dbReference type="EMBL" id="EDK46508.1"/>
    </source>
</evidence>
<dbReference type="InParanoid" id="A5E501"/>
<dbReference type="VEuPathDB" id="FungiDB:LELG_04690"/>
<feature type="transmembrane region" description="Helical" evidence="1">
    <location>
        <begin position="47"/>
        <end position="68"/>
    </location>
</feature>
<keyword evidence="1" id="KW-0812">Transmembrane</keyword>
<protein>
    <submittedName>
        <fullName evidence="2">Uncharacterized protein</fullName>
    </submittedName>
</protein>
<accession>A5E501</accession>
<reference evidence="2 3" key="1">
    <citation type="journal article" date="2009" name="Nature">
        <title>Evolution of pathogenicity and sexual reproduction in eight Candida genomes.</title>
        <authorList>
            <person name="Butler G."/>
            <person name="Rasmussen M.D."/>
            <person name="Lin M.F."/>
            <person name="Santos M.A."/>
            <person name="Sakthikumar S."/>
            <person name="Munro C.A."/>
            <person name="Rheinbay E."/>
            <person name="Grabherr M."/>
            <person name="Forche A."/>
            <person name="Reedy J.L."/>
            <person name="Agrafioti I."/>
            <person name="Arnaud M.B."/>
            <person name="Bates S."/>
            <person name="Brown A.J."/>
            <person name="Brunke S."/>
            <person name="Costanzo M.C."/>
            <person name="Fitzpatrick D.A."/>
            <person name="de Groot P.W."/>
            <person name="Harris D."/>
            <person name="Hoyer L.L."/>
            <person name="Hube B."/>
            <person name="Klis F.M."/>
            <person name="Kodira C."/>
            <person name="Lennard N."/>
            <person name="Logue M.E."/>
            <person name="Martin R."/>
            <person name="Neiman A.M."/>
            <person name="Nikolaou E."/>
            <person name="Quail M.A."/>
            <person name="Quinn J."/>
            <person name="Santos M.C."/>
            <person name="Schmitzberger F.F."/>
            <person name="Sherlock G."/>
            <person name="Shah P."/>
            <person name="Silverstein K.A."/>
            <person name="Skrzypek M.S."/>
            <person name="Soll D."/>
            <person name="Staggs R."/>
            <person name="Stansfield I."/>
            <person name="Stumpf M.P."/>
            <person name="Sudbery P.E."/>
            <person name="Srikantha T."/>
            <person name="Zeng Q."/>
            <person name="Berman J."/>
            <person name="Berriman M."/>
            <person name="Heitman J."/>
            <person name="Gow N.A."/>
            <person name="Lorenz M.C."/>
            <person name="Birren B.W."/>
            <person name="Kellis M."/>
            <person name="Cuomo C.A."/>
        </authorList>
    </citation>
    <scope>NUCLEOTIDE SEQUENCE [LARGE SCALE GENOMIC DNA]</scope>
    <source>
        <strain evidence="3">ATCC 11503 / BCRC 21390 / CBS 2605 / JCM 1781 / NBRC 1676 / NRRL YB-4239</strain>
    </source>
</reference>
<keyword evidence="1" id="KW-1133">Transmembrane helix</keyword>
<keyword evidence="1" id="KW-0472">Membrane</keyword>
<feature type="transmembrane region" description="Helical" evidence="1">
    <location>
        <begin position="6"/>
        <end position="26"/>
    </location>
</feature>
<dbReference type="EMBL" id="CH981530">
    <property type="protein sequence ID" value="EDK46508.1"/>
    <property type="molecule type" value="Genomic_DNA"/>
</dbReference>
<evidence type="ECO:0000313" key="3">
    <source>
        <dbReference type="Proteomes" id="UP000001996"/>
    </source>
</evidence>
<proteinExistence type="predicted"/>
<sequence length="208" mass="23185">MLGFFSSFVAVLVILEVVLLVFLMVMESNSFKVLELYSIDSELFVSCLCFFCTSTESFFSFPFSFSFISFPSSASISFPFSFAFSLSFSISSSSSFSFGILWTGVTSPSEKKCSLSTFSYFRRFLFSGDVVAGLFNDAKVTLFRGTWSSWFVKILLKRMFCSIASKPNSLDGATNINSFSPTSCSITSFERLTIIVSNHEIFSNDITL</sequence>
<gene>
    <name evidence="2" type="ORF">LELG_04690</name>
</gene>
<feature type="transmembrane region" description="Helical" evidence="1">
    <location>
        <begin position="80"/>
        <end position="102"/>
    </location>
</feature>
<keyword evidence="3" id="KW-1185">Reference proteome</keyword>
<dbReference type="AlphaFoldDB" id="A5E501"/>
<dbReference type="HOGENOM" id="CLU_1321110_0_0_1"/>
<organism evidence="2 3">
    <name type="scientific">Lodderomyces elongisporus (strain ATCC 11503 / CBS 2605 / JCM 1781 / NBRC 1676 / NRRL YB-4239)</name>
    <name type="common">Yeast</name>
    <name type="synonym">Saccharomyces elongisporus</name>
    <dbReference type="NCBI Taxonomy" id="379508"/>
    <lineage>
        <taxon>Eukaryota</taxon>
        <taxon>Fungi</taxon>
        <taxon>Dikarya</taxon>
        <taxon>Ascomycota</taxon>
        <taxon>Saccharomycotina</taxon>
        <taxon>Pichiomycetes</taxon>
        <taxon>Debaryomycetaceae</taxon>
        <taxon>Candida/Lodderomyces clade</taxon>
        <taxon>Lodderomyces</taxon>
    </lineage>
</organism>
<dbReference type="Proteomes" id="UP000001996">
    <property type="component" value="Unassembled WGS sequence"/>
</dbReference>
<evidence type="ECO:0000256" key="1">
    <source>
        <dbReference type="SAM" id="Phobius"/>
    </source>
</evidence>
<name>A5E501_LODEL</name>